<feature type="transmembrane region" description="Helical" evidence="7">
    <location>
        <begin position="83"/>
        <end position="105"/>
    </location>
</feature>
<gene>
    <name evidence="10" type="ORF">C8D97_11267</name>
</gene>
<keyword evidence="3" id="KW-0547">Nucleotide-binding</keyword>
<dbReference type="FunFam" id="3.40.50.300:FF:000218">
    <property type="entry name" value="Multidrug ABC transporter ATP-binding protein"/>
    <property type="match status" value="1"/>
</dbReference>
<dbReference type="InterPro" id="IPR011527">
    <property type="entry name" value="ABC1_TM_dom"/>
</dbReference>
<comment type="subcellular location">
    <subcellularLocation>
        <location evidence="1">Cell membrane</location>
        <topology evidence="1">Multi-pass membrane protein</topology>
    </subcellularLocation>
</comment>
<dbReference type="InterPro" id="IPR036640">
    <property type="entry name" value="ABC1_TM_sf"/>
</dbReference>
<evidence type="ECO:0000259" key="9">
    <source>
        <dbReference type="PROSITE" id="PS50929"/>
    </source>
</evidence>
<keyword evidence="4 10" id="KW-0067">ATP-binding</keyword>
<keyword evidence="11" id="KW-1185">Reference proteome</keyword>
<feature type="transmembrane region" description="Helical" evidence="7">
    <location>
        <begin position="184"/>
        <end position="203"/>
    </location>
</feature>
<organism evidence="10 11">
    <name type="scientific">Pleionea mediterranea</name>
    <dbReference type="NCBI Taxonomy" id="523701"/>
    <lineage>
        <taxon>Bacteria</taxon>
        <taxon>Pseudomonadati</taxon>
        <taxon>Pseudomonadota</taxon>
        <taxon>Gammaproteobacteria</taxon>
        <taxon>Oceanospirillales</taxon>
        <taxon>Pleioneaceae</taxon>
        <taxon>Pleionea</taxon>
    </lineage>
</organism>
<keyword evidence="6 7" id="KW-0472">Membrane</keyword>
<protein>
    <submittedName>
        <fullName evidence="10">ATP-binding cassette subfamily B multidrug efflux pump</fullName>
    </submittedName>
</protein>
<feature type="domain" description="ABC transporter" evidence="8">
    <location>
        <begin position="361"/>
        <end position="600"/>
    </location>
</feature>
<dbReference type="PROSITE" id="PS00211">
    <property type="entry name" value="ABC_TRANSPORTER_1"/>
    <property type="match status" value="1"/>
</dbReference>
<dbReference type="InterPro" id="IPR017871">
    <property type="entry name" value="ABC_transporter-like_CS"/>
</dbReference>
<dbReference type="FunFam" id="1.20.1560.10:FF:000070">
    <property type="entry name" value="Multidrug ABC transporter ATP-binding protein"/>
    <property type="match status" value="1"/>
</dbReference>
<reference evidence="10 11" key="1">
    <citation type="submission" date="2018-05" db="EMBL/GenBank/DDBJ databases">
        <title>Genomic Encyclopedia of Type Strains, Phase IV (KMG-IV): sequencing the most valuable type-strain genomes for metagenomic binning, comparative biology and taxonomic classification.</title>
        <authorList>
            <person name="Goeker M."/>
        </authorList>
    </citation>
    <scope>NUCLEOTIDE SEQUENCE [LARGE SCALE GENOMIC DNA]</scope>
    <source>
        <strain evidence="10 11">DSM 25350</strain>
    </source>
</reference>
<dbReference type="GO" id="GO:0016887">
    <property type="term" value="F:ATP hydrolysis activity"/>
    <property type="evidence" value="ECO:0007669"/>
    <property type="project" value="InterPro"/>
</dbReference>
<dbReference type="PANTHER" id="PTHR43394:SF1">
    <property type="entry name" value="ATP-BINDING CASSETTE SUB-FAMILY B MEMBER 10, MITOCHONDRIAL"/>
    <property type="match status" value="1"/>
</dbReference>
<dbReference type="InterPro" id="IPR039421">
    <property type="entry name" value="Type_1_exporter"/>
</dbReference>
<dbReference type="Pfam" id="PF00005">
    <property type="entry name" value="ABC_tran"/>
    <property type="match status" value="1"/>
</dbReference>
<evidence type="ECO:0000256" key="1">
    <source>
        <dbReference type="ARBA" id="ARBA00004651"/>
    </source>
</evidence>
<feature type="transmembrane region" description="Helical" evidence="7">
    <location>
        <begin position="159"/>
        <end position="178"/>
    </location>
</feature>
<dbReference type="RefSeq" id="WP_109764702.1">
    <property type="nucleotide sequence ID" value="NZ_QGGU01000012.1"/>
</dbReference>
<evidence type="ECO:0000313" key="11">
    <source>
        <dbReference type="Proteomes" id="UP000245790"/>
    </source>
</evidence>
<dbReference type="CDD" id="cd07346">
    <property type="entry name" value="ABC_6TM_exporters"/>
    <property type="match status" value="1"/>
</dbReference>
<dbReference type="Pfam" id="PF00664">
    <property type="entry name" value="ABC_membrane"/>
    <property type="match status" value="1"/>
</dbReference>
<evidence type="ECO:0000256" key="5">
    <source>
        <dbReference type="ARBA" id="ARBA00022989"/>
    </source>
</evidence>
<evidence type="ECO:0000313" key="10">
    <source>
        <dbReference type="EMBL" id="PWK46831.1"/>
    </source>
</evidence>
<evidence type="ECO:0000256" key="6">
    <source>
        <dbReference type="ARBA" id="ARBA00023136"/>
    </source>
</evidence>
<dbReference type="SUPFAM" id="SSF90123">
    <property type="entry name" value="ABC transporter transmembrane region"/>
    <property type="match status" value="1"/>
</dbReference>
<dbReference type="EMBL" id="QGGU01000012">
    <property type="protein sequence ID" value="PWK46831.1"/>
    <property type="molecule type" value="Genomic_DNA"/>
</dbReference>
<dbReference type="InterPro" id="IPR003593">
    <property type="entry name" value="AAA+_ATPase"/>
</dbReference>
<dbReference type="InterPro" id="IPR003439">
    <property type="entry name" value="ABC_transporter-like_ATP-bd"/>
</dbReference>
<keyword evidence="2 7" id="KW-0812">Transmembrane</keyword>
<dbReference type="PROSITE" id="PS50929">
    <property type="entry name" value="ABC_TM1F"/>
    <property type="match status" value="1"/>
</dbReference>
<accession>A0A316FD70</accession>
<dbReference type="SUPFAM" id="SSF52540">
    <property type="entry name" value="P-loop containing nucleoside triphosphate hydrolases"/>
    <property type="match status" value="1"/>
</dbReference>
<evidence type="ECO:0000256" key="3">
    <source>
        <dbReference type="ARBA" id="ARBA00022741"/>
    </source>
</evidence>
<dbReference type="PROSITE" id="PS50893">
    <property type="entry name" value="ABC_TRANSPORTER_2"/>
    <property type="match status" value="1"/>
</dbReference>
<dbReference type="PANTHER" id="PTHR43394">
    <property type="entry name" value="ATP-DEPENDENT PERMEASE MDL1, MITOCHONDRIAL"/>
    <property type="match status" value="1"/>
</dbReference>
<dbReference type="GO" id="GO:0015421">
    <property type="term" value="F:ABC-type oligopeptide transporter activity"/>
    <property type="evidence" value="ECO:0007669"/>
    <property type="project" value="TreeGrafter"/>
</dbReference>
<name>A0A316FD70_9GAMM</name>
<proteinExistence type="predicted"/>
<evidence type="ECO:0000259" key="8">
    <source>
        <dbReference type="PROSITE" id="PS50893"/>
    </source>
</evidence>
<feature type="transmembrane region" description="Helical" evidence="7">
    <location>
        <begin position="289"/>
        <end position="309"/>
    </location>
</feature>
<dbReference type="GO" id="GO:0005524">
    <property type="term" value="F:ATP binding"/>
    <property type="evidence" value="ECO:0007669"/>
    <property type="project" value="UniProtKB-KW"/>
</dbReference>
<evidence type="ECO:0000256" key="2">
    <source>
        <dbReference type="ARBA" id="ARBA00022692"/>
    </source>
</evidence>
<dbReference type="Gene3D" id="3.40.50.300">
    <property type="entry name" value="P-loop containing nucleotide triphosphate hydrolases"/>
    <property type="match status" value="1"/>
</dbReference>
<feature type="transmembrane region" description="Helical" evidence="7">
    <location>
        <begin position="39"/>
        <end position="63"/>
    </location>
</feature>
<dbReference type="InterPro" id="IPR027417">
    <property type="entry name" value="P-loop_NTPase"/>
</dbReference>
<evidence type="ECO:0000256" key="4">
    <source>
        <dbReference type="ARBA" id="ARBA00022840"/>
    </source>
</evidence>
<dbReference type="SMART" id="SM00382">
    <property type="entry name" value="AAA"/>
    <property type="match status" value="1"/>
</dbReference>
<feature type="domain" description="ABC transmembrane type-1" evidence="9">
    <location>
        <begin position="40"/>
        <end position="327"/>
    </location>
</feature>
<dbReference type="Proteomes" id="UP000245790">
    <property type="component" value="Unassembled WGS sequence"/>
</dbReference>
<dbReference type="OrthoDB" id="9806127at2"/>
<evidence type="ECO:0000256" key="7">
    <source>
        <dbReference type="SAM" id="Phobius"/>
    </source>
</evidence>
<sequence>MFRFFEKLTNAFPDDQPEQPPKGLWAFCRYYTRGMEWPLIIMSITTALIAVLEVSLFGFVGTLVDKMEGSTPDQFIAENSAMLLWMGGLLVIVLPLLAMLHSLIVHQSLLGNYPMRIRWLAHKYLLGQSISFFQNDYAGRVATKVMQTALSVRETVMKLLDVLMYITVYFTSALILVAQADYRLTLVILVWFIIYVCAQIYFIPRLKQLSAKQADARSTMTGRVVDSYSNISTVKLFAHTQHEANYARNSMKSFLDTVYRQMRMVTLLGIVVQSMNYLLVFAIAGMSIWLWSSSLITIGAITVAIPIALRMNGMSQWIMWEVSSLFENLGTATDGMNTLAKPQTVTDDSAAVDIDVNKGAIEFDKITFHYGKGSGVIEDLSLSIKPGEKIGLVGRSGAGKSTLVNLLLRFYDVESGAVKVDGQNIAEVQQESLRAQIGMVTQDTSLLHRSVRDNILYGNPNASEQQLMDAIKQAEADTFINDLQDPEGRTGLDAQVGERGVKLSGGQRQRIAIARVLLKDAPILVLDEATSALDSEVEAAIQQSLYRLMEGKTVIAIAHRLSTIAAMDRLIVLDEGRIIEQGTHQELVDNNGIYAQLWAHQTGGFLGLDTDENEEVAINMP</sequence>
<feature type="transmembrane region" description="Helical" evidence="7">
    <location>
        <begin position="264"/>
        <end position="283"/>
    </location>
</feature>
<dbReference type="Gene3D" id="1.20.1560.10">
    <property type="entry name" value="ABC transporter type 1, transmembrane domain"/>
    <property type="match status" value="1"/>
</dbReference>
<dbReference type="GO" id="GO:0005886">
    <property type="term" value="C:plasma membrane"/>
    <property type="evidence" value="ECO:0007669"/>
    <property type="project" value="UniProtKB-SubCell"/>
</dbReference>
<keyword evidence="5 7" id="KW-1133">Transmembrane helix</keyword>
<dbReference type="AlphaFoldDB" id="A0A316FD70"/>
<comment type="caution">
    <text evidence="10">The sequence shown here is derived from an EMBL/GenBank/DDBJ whole genome shotgun (WGS) entry which is preliminary data.</text>
</comment>